<dbReference type="PROSITE" id="PS50110">
    <property type="entry name" value="RESPONSE_REGULATORY"/>
    <property type="match status" value="1"/>
</dbReference>
<dbReference type="CDD" id="cd17535">
    <property type="entry name" value="REC_NarL-like"/>
    <property type="match status" value="1"/>
</dbReference>
<feature type="modified residue" description="4-aspartylphosphate" evidence="5">
    <location>
        <position position="53"/>
    </location>
</feature>
<dbReference type="InterPro" id="IPR058245">
    <property type="entry name" value="NreC/VraR/RcsB-like_REC"/>
</dbReference>
<dbReference type="PRINTS" id="PR00038">
    <property type="entry name" value="HTHLUXR"/>
</dbReference>
<feature type="domain" description="Response regulatory" evidence="7">
    <location>
        <begin position="3"/>
        <end position="118"/>
    </location>
</feature>
<evidence type="ECO:0000313" key="8">
    <source>
        <dbReference type="EMBL" id="SCF09036.1"/>
    </source>
</evidence>
<dbReference type="Pfam" id="PF00072">
    <property type="entry name" value="Response_reg"/>
    <property type="match status" value="1"/>
</dbReference>
<dbReference type="InterPro" id="IPR001789">
    <property type="entry name" value="Sig_transdc_resp-reg_receiver"/>
</dbReference>
<dbReference type="PANTHER" id="PTHR43214:SF24">
    <property type="entry name" value="TRANSCRIPTIONAL REGULATORY PROTEIN NARL-RELATED"/>
    <property type="match status" value="1"/>
</dbReference>
<keyword evidence="9" id="KW-1185">Reference proteome</keyword>
<keyword evidence="3 8" id="KW-0238">DNA-binding</keyword>
<evidence type="ECO:0000256" key="2">
    <source>
        <dbReference type="ARBA" id="ARBA00023015"/>
    </source>
</evidence>
<gene>
    <name evidence="8" type="ORF">GA0074695_3399</name>
</gene>
<dbReference type="Gene3D" id="3.40.50.2300">
    <property type="match status" value="1"/>
</dbReference>
<name>A0A1C4XKX3_MICVI</name>
<dbReference type="GO" id="GO:0006355">
    <property type="term" value="P:regulation of DNA-templated transcription"/>
    <property type="evidence" value="ECO:0007669"/>
    <property type="project" value="InterPro"/>
</dbReference>
<evidence type="ECO:0000313" key="9">
    <source>
        <dbReference type="Proteomes" id="UP000198242"/>
    </source>
</evidence>
<keyword evidence="2" id="KW-0805">Transcription regulation</keyword>
<dbReference type="InterPro" id="IPR011006">
    <property type="entry name" value="CheY-like_superfamily"/>
</dbReference>
<evidence type="ECO:0000256" key="5">
    <source>
        <dbReference type="PROSITE-ProRule" id="PRU00169"/>
    </source>
</evidence>
<keyword evidence="1 5" id="KW-0597">Phosphoprotein</keyword>
<proteinExistence type="predicted"/>
<dbReference type="PROSITE" id="PS50043">
    <property type="entry name" value="HTH_LUXR_2"/>
    <property type="match status" value="1"/>
</dbReference>
<feature type="domain" description="HTH luxR-type" evidence="6">
    <location>
        <begin position="146"/>
        <end position="211"/>
    </location>
</feature>
<dbReference type="GO" id="GO:0003677">
    <property type="term" value="F:DNA binding"/>
    <property type="evidence" value="ECO:0007669"/>
    <property type="project" value="UniProtKB-KW"/>
</dbReference>
<dbReference type="Pfam" id="PF00196">
    <property type="entry name" value="GerE"/>
    <property type="match status" value="1"/>
</dbReference>
<dbReference type="PROSITE" id="PS00622">
    <property type="entry name" value="HTH_LUXR_1"/>
    <property type="match status" value="1"/>
</dbReference>
<evidence type="ECO:0000259" key="7">
    <source>
        <dbReference type="PROSITE" id="PS50110"/>
    </source>
</evidence>
<accession>A0A1C4XKX3</accession>
<dbReference type="SUPFAM" id="SSF52172">
    <property type="entry name" value="CheY-like"/>
    <property type="match status" value="1"/>
</dbReference>
<reference evidence="9" key="1">
    <citation type="submission" date="2016-06" db="EMBL/GenBank/DDBJ databases">
        <authorList>
            <person name="Varghese N."/>
            <person name="Submissions Spin"/>
        </authorList>
    </citation>
    <scope>NUCLEOTIDE SEQUENCE [LARGE SCALE GENOMIC DNA]</scope>
    <source>
        <strain evidence="9">DSM 43909</strain>
    </source>
</reference>
<evidence type="ECO:0000259" key="6">
    <source>
        <dbReference type="PROSITE" id="PS50043"/>
    </source>
</evidence>
<dbReference type="EMBL" id="LT607411">
    <property type="protein sequence ID" value="SCF09036.1"/>
    <property type="molecule type" value="Genomic_DNA"/>
</dbReference>
<dbReference type="AlphaFoldDB" id="A0A1C4XKX3"/>
<protein>
    <submittedName>
        <fullName evidence="8">DNA-binding response regulator, NarL/FixJ family, contains REC and HTH domains</fullName>
    </submittedName>
</protein>
<dbReference type="InterPro" id="IPR039420">
    <property type="entry name" value="WalR-like"/>
</dbReference>
<dbReference type="GO" id="GO:0000160">
    <property type="term" value="P:phosphorelay signal transduction system"/>
    <property type="evidence" value="ECO:0007669"/>
    <property type="project" value="InterPro"/>
</dbReference>
<evidence type="ECO:0000256" key="4">
    <source>
        <dbReference type="ARBA" id="ARBA00023163"/>
    </source>
</evidence>
<evidence type="ECO:0000256" key="3">
    <source>
        <dbReference type="ARBA" id="ARBA00023125"/>
    </source>
</evidence>
<keyword evidence="4" id="KW-0804">Transcription</keyword>
<evidence type="ECO:0000256" key="1">
    <source>
        <dbReference type="ARBA" id="ARBA00022553"/>
    </source>
</evidence>
<dbReference type="PANTHER" id="PTHR43214">
    <property type="entry name" value="TWO-COMPONENT RESPONSE REGULATOR"/>
    <property type="match status" value="1"/>
</dbReference>
<dbReference type="Proteomes" id="UP000198242">
    <property type="component" value="Chromosome I"/>
</dbReference>
<dbReference type="SMART" id="SM00421">
    <property type="entry name" value="HTH_LUXR"/>
    <property type="match status" value="1"/>
</dbReference>
<sequence length="214" mass="22958">MTRVLLADDQELVRSGLRLILELAGIEVVGEAGDGAEAVALAAELKPDVVLMDVRMPGTDGIEATRRIVAADLPCRVVILTTFDLDRHVYDALLAGAAGFLLKDASAQQLVSAVERTVAGEAPLASQVLARMIDRFLERTPPATPEPPRLQSLSPREREVLGLMATGLTNTEIAERLVVSLATVKTHVRSILAKLDARDRVQAVLLAHRYGVTA</sequence>
<dbReference type="SMART" id="SM00448">
    <property type="entry name" value="REC"/>
    <property type="match status" value="1"/>
</dbReference>
<dbReference type="InterPro" id="IPR000792">
    <property type="entry name" value="Tscrpt_reg_LuxR_C"/>
</dbReference>
<dbReference type="CDD" id="cd06170">
    <property type="entry name" value="LuxR_C_like"/>
    <property type="match status" value="1"/>
</dbReference>
<organism evidence="8 9">
    <name type="scientific">Micromonospora viridifaciens</name>
    <dbReference type="NCBI Taxonomy" id="1881"/>
    <lineage>
        <taxon>Bacteria</taxon>
        <taxon>Bacillati</taxon>
        <taxon>Actinomycetota</taxon>
        <taxon>Actinomycetes</taxon>
        <taxon>Micromonosporales</taxon>
        <taxon>Micromonosporaceae</taxon>
        <taxon>Micromonospora</taxon>
    </lineage>
</organism>